<dbReference type="InterPro" id="IPR002223">
    <property type="entry name" value="Kunitz_BPTI"/>
</dbReference>
<dbReference type="GO" id="GO:0004867">
    <property type="term" value="F:serine-type endopeptidase inhibitor activity"/>
    <property type="evidence" value="ECO:0007669"/>
    <property type="project" value="UniProtKB-KW"/>
</dbReference>
<dbReference type="SUPFAM" id="SSF57362">
    <property type="entry name" value="BPTI-like"/>
    <property type="match status" value="3"/>
</dbReference>
<dbReference type="SMART" id="SM00131">
    <property type="entry name" value="KU"/>
    <property type="match status" value="2"/>
</dbReference>
<keyword evidence="3" id="KW-0646">Protease inhibitor</keyword>
<evidence type="ECO:0000256" key="5">
    <source>
        <dbReference type="ARBA" id="ARBA00023157"/>
    </source>
</evidence>
<protein>
    <submittedName>
        <fullName evidence="8">Putative tick kunitz 99</fullName>
    </submittedName>
</protein>
<feature type="chain" id="PRO_5012949270" evidence="6">
    <location>
        <begin position="16"/>
        <end position="235"/>
    </location>
</feature>
<comment type="subcellular location">
    <subcellularLocation>
        <location evidence="1">Secreted</location>
    </subcellularLocation>
</comment>
<name>V5GIP7_IXORI</name>
<keyword evidence="4" id="KW-0722">Serine protease inhibitor</keyword>
<reference evidence="8" key="1">
    <citation type="journal article" date="2015" name="Sci. Rep.">
        <title>Tissue- and time-dependent transcription in Ixodes ricinus salivary glands and midguts when blood feeding on the vertebrate host.</title>
        <authorList>
            <person name="Kotsyfakis M."/>
            <person name="Schwarz A."/>
            <person name="Erhart J."/>
            <person name="Ribeiro J.M."/>
        </authorList>
    </citation>
    <scope>NUCLEOTIDE SEQUENCE</scope>
    <source>
        <tissue evidence="8">Salivary gland and midgut</tissue>
    </source>
</reference>
<keyword evidence="6" id="KW-0732">Signal</keyword>
<keyword evidence="2" id="KW-0964">Secreted</keyword>
<evidence type="ECO:0000259" key="7">
    <source>
        <dbReference type="SMART" id="SM00131"/>
    </source>
</evidence>
<dbReference type="InterPro" id="IPR036880">
    <property type="entry name" value="Kunitz_BPTI_sf"/>
</dbReference>
<evidence type="ECO:0000256" key="6">
    <source>
        <dbReference type="SAM" id="SignalP"/>
    </source>
</evidence>
<evidence type="ECO:0000256" key="1">
    <source>
        <dbReference type="ARBA" id="ARBA00004613"/>
    </source>
</evidence>
<feature type="domain" description="BPTI/Kunitz inhibitor" evidence="7">
    <location>
        <begin position="88"/>
        <end position="142"/>
    </location>
</feature>
<dbReference type="InterPro" id="IPR050098">
    <property type="entry name" value="TFPI/VKTCI-like"/>
</dbReference>
<organism evidence="8">
    <name type="scientific">Ixodes ricinus</name>
    <name type="common">Common tick</name>
    <name type="synonym">Acarus ricinus</name>
    <dbReference type="NCBI Taxonomy" id="34613"/>
    <lineage>
        <taxon>Eukaryota</taxon>
        <taxon>Metazoa</taxon>
        <taxon>Ecdysozoa</taxon>
        <taxon>Arthropoda</taxon>
        <taxon>Chelicerata</taxon>
        <taxon>Arachnida</taxon>
        <taxon>Acari</taxon>
        <taxon>Parasitiformes</taxon>
        <taxon>Ixodida</taxon>
        <taxon>Ixodoidea</taxon>
        <taxon>Ixodidae</taxon>
        <taxon>Ixodinae</taxon>
        <taxon>Ixodes</taxon>
    </lineage>
</organism>
<dbReference type="Gene3D" id="4.10.410.10">
    <property type="entry name" value="Pancreatic trypsin inhibitor Kunitz domain"/>
    <property type="match status" value="3"/>
</dbReference>
<dbReference type="EMBL" id="GANP01014343">
    <property type="protein sequence ID" value="JAB70125.1"/>
    <property type="molecule type" value="mRNA"/>
</dbReference>
<evidence type="ECO:0000256" key="2">
    <source>
        <dbReference type="ARBA" id="ARBA00022525"/>
    </source>
</evidence>
<dbReference type="PANTHER" id="PTHR10083:SF217">
    <property type="entry name" value="BOOPHILIN-H2"/>
    <property type="match status" value="1"/>
</dbReference>
<feature type="domain" description="BPTI/Kunitz inhibitor" evidence="7">
    <location>
        <begin position="27"/>
        <end position="83"/>
    </location>
</feature>
<proteinExistence type="evidence at transcript level"/>
<evidence type="ECO:0000313" key="8">
    <source>
        <dbReference type="EMBL" id="JAB70125.1"/>
    </source>
</evidence>
<dbReference type="GO" id="GO:0005615">
    <property type="term" value="C:extracellular space"/>
    <property type="evidence" value="ECO:0007669"/>
    <property type="project" value="TreeGrafter"/>
</dbReference>
<dbReference type="AlphaFoldDB" id="V5GIP7"/>
<dbReference type="Pfam" id="PF00014">
    <property type="entry name" value="Kunitz_BPTI"/>
    <property type="match status" value="2"/>
</dbReference>
<accession>V5GIP7</accession>
<keyword evidence="5" id="KW-1015">Disulfide bond</keyword>
<feature type="signal peptide" evidence="6">
    <location>
        <begin position="1"/>
        <end position="15"/>
    </location>
</feature>
<dbReference type="PANTHER" id="PTHR10083">
    <property type="entry name" value="KUNITZ-TYPE PROTEASE INHIBITOR-RELATED"/>
    <property type="match status" value="1"/>
</dbReference>
<evidence type="ECO:0000256" key="4">
    <source>
        <dbReference type="ARBA" id="ARBA00022900"/>
    </source>
</evidence>
<evidence type="ECO:0000256" key="3">
    <source>
        <dbReference type="ARBA" id="ARBA00022690"/>
    </source>
</evidence>
<sequence>MKIMLLCILTGGTLGYPQGRTTETKKDICKMKPPVELGHAISPGWFYNESIDLCQYHQFGAHKNKNEKSNRFSSLPECSKTCRSHVPSVCFDTPKRTRQPAQTDRWTYNSTRGRCVKLNWEPETTKGSNVFDTKGDCLDICQGPDFGPCALLPNELECNHDETHYYYRYNLTSETCYLDKTYKGKRGDNAFPTLNACYARCGRFVKNKCKLPVDRTSECAAKNGERYIFDRKEKK</sequence>